<organism evidence="9 10">
    <name type="scientific">Campylobacter sputorum subsp. sputorum</name>
    <dbReference type="NCBI Taxonomy" id="32024"/>
    <lineage>
        <taxon>Bacteria</taxon>
        <taxon>Pseudomonadati</taxon>
        <taxon>Campylobacterota</taxon>
        <taxon>Epsilonproteobacteria</taxon>
        <taxon>Campylobacterales</taxon>
        <taxon>Campylobacteraceae</taxon>
        <taxon>Campylobacter</taxon>
    </lineage>
</organism>
<name>A0A381DHL5_9BACT</name>
<dbReference type="InterPro" id="IPR016163">
    <property type="entry name" value="Ald_DH_C"/>
</dbReference>
<dbReference type="Gene3D" id="3.40.309.10">
    <property type="entry name" value="Aldehyde Dehydrogenase, Chain A, domain 2"/>
    <property type="match status" value="1"/>
</dbReference>
<dbReference type="InterPro" id="IPR000965">
    <property type="entry name" value="GPR_dom"/>
</dbReference>
<dbReference type="PANTHER" id="PTHR11063">
    <property type="entry name" value="GLUTAMATE SEMIALDEHYDE DEHYDROGENASE"/>
    <property type="match status" value="1"/>
</dbReference>
<dbReference type="CDD" id="cd07079">
    <property type="entry name" value="ALDH_F18-19_ProA-GPR"/>
    <property type="match status" value="1"/>
</dbReference>
<dbReference type="NCBIfam" id="TIGR00407">
    <property type="entry name" value="proA"/>
    <property type="match status" value="1"/>
</dbReference>
<accession>A0A381DHL5</accession>
<evidence type="ECO:0000256" key="7">
    <source>
        <dbReference type="HAMAP-Rule" id="MF_00412"/>
    </source>
</evidence>
<sequence>MIDTIKKARQTSKTLLELNPQTKKNVILDMSEEISKSKKDILSANKIDMQNAISLSKAMQDRLMLDEKRINDIANSLKIVANLQDPIGNVLSGWINYAGLKINKVSIPIGVIGIIYESRPNVTAEVASLCLKSSNVCLLKGGKEALNSNLAIIKALHKSLEKFNIPAECISYLNISRQDVKKFLKMDKYIDLIIPRGGENLVKMVSNTSKIPVIKHDKGLCHAYVDEFADLKKALDICVNAKFSKPSACNSIETILIHKNIADKFLPMLKTKFDELKIHIKGCNQTAKFINCEKATNKDFDTEYLDYAVNLKVVSSIDEAIAHIEKFSSSHSEVIISKNEENIQKFLNLVDSACVYVNTSTRFSDGGEFGFGAEIGISTNKLHARGPMGLNELTTYKYQVLGNGQVR</sequence>
<evidence type="ECO:0000313" key="9">
    <source>
        <dbReference type="EMBL" id="SUX10145.1"/>
    </source>
</evidence>
<dbReference type="GeneID" id="93090817"/>
<dbReference type="FunFam" id="3.40.309.10:FF:000006">
    <property type="entry name" value="Gamma-glutamyl phosphate reductase"/>
    <property type="match status" value="1"/>
</dbReference>
<dbReference type="SUPFAM" id="SSF53720">
    <property type="entry name" value="ALDH-like"/>
    <property type="match status" value="1"/>
</dbReference>
<keyword evidence="3 7" id="KW-0641">Proline biosynthesis</keyword>
<dbReference type="STRING" id="32024.GCA_000788295_00364"/>
<keyword evidence="5 7" id="KW-0560">Oxidoreductase</keyword>
<dbReference type="EC" id="1.2.1.41" evidence="7"/>
<gene>
    <name evidence="7 9" type="primary">proA</name>
    <name evidence="9" type="ORF">NCTC12475_00374</name>
</gene>
<dbReference type="AlphaFoldDB" id="A0A381DHL5"/>
<dbReference type="GO" id="GO:0005737">
    <property type="term" value="C:cytoplasm"/>
    <property type="evidence" value="ECO:0007669"/>
    <property type="project" value="UniProtKB-SubCell"/>
</dbReference>
<evidence type="ECO:0000256" key="4">
    <source>
        <dbReference type="ARBA" id="ARBA00022857"/>
    </source>
</evidence>
<dbReference type="InterPro" id="IPR015590">
    <property type="entry name" value="Aldehyde_DH_dom"/>
</dbReference>
<feature type="domain" description="Aldehyde dehydrogenase" evidence="8">
    <location>
        <begin position="4"/>
        <end position="278"/>
    </location>
</feature>
<dbReference type="HAMAP" id="MF_00412">
    <property type="entry name" value="ProA"/>
    <property type="match status" value="1"/>
</dbReference>
<evidence type="ECO:0000256" key="2">
    <source>
        <dbReference type="ARBA" id="ARBA00022605"/>
    </source>
</evidence>
<comment type="similarity">
    <text evidence="7">Belongs to the gamma-glutamyl phosphate reductase family.</text>
</comment>
<evidence type="ECO:0000256" key="3">
    <source>
        <dbReference type="ARBA" id="ARBA00022650"/>
    </source>
</evidence>
<dbReference type="RefSeq" id="WP_089182635.1">
    <property type="nucleotide sequence ID" value="NZ_CP043427.1"/>
</dbReference>
<dbReference type="InterPro" id="IPR012134">
    <property type="entry name" value="Glu-5-SA_DH"/>
</dbReference>
<comment type="function">
    <text evidence="7">Catalyzes the NADPH-dependent reduction of L-glutamate 5-phosphate into L-glutamate 5-semialdehyde and phosphate. The product spontaneously undergoes cyclization to form 1-pyrroline-5-carboxylate.</text>
</comment>
<dbReference type="Proteomes" id="UP000254920">
    <property type="component" value="Unassembled WGS sequence"/>
</dbReference>
<evidence type="ECO:0000256" key="1">
    <source>
        <dbReference type="ARBA" id="ARBA00004985"/>
    </source>
</evidence>
<dbReference type="EMBL" id="UFVD01000001">
    <property type="protein sequence ID" value="SUX10145.1"/>
    <property type="molecule type" value="Genomic_DNA"/>
</dbReference>
<evidence type="ECO:0000313" key="10">
    <source>
        <dbReference type="Proteomes" id="UP000254920"/>
    </source>
</evidence>
<comment type="subcellular location">
    <subcellularLocation>
        <location evidence="7">Cytoplasm</location>
    </subcellularLocation>
</comment>
<proteinExistence type="inferred from homology"/>
<dbReference type="PIRSF" id="PIRSF000151">
    <property type="entry name" value="GPR"/>
    <property type="match status" value="1"/>
</dbReference>
<dbReference type="InterPro" id="IPR020593">
    <property type="entry name" value="G-glutamylP_reductase_CS"/>
</dbReference>
<keyword evidence="4 7" id="KW-0521">NADP</keyword>
<dbReference type="InterPro" id="IPR016162">
    <property type="entry name" value="Ald_DH_N"/>
</dbReference>
<protein>
    <recommendedName>
        <fullName evidence="7">Gamma-glutamyl phosphate reductase</fullName>
        <shortName evidence="7">GPR</shortName>
        <ecNumber evidence="7">1.2.1.41</ecNumber>
    </recommendedName>
    <alternativeName>
        <fullName evidence="7">Glutamate-5-semialdehyde dehydrogenase</fullName>
    </alternativeName>
    <alternativeName>
        <fullName evidence="7">Glutamyl-gamma-semialdehyde dehydrogenase</fullName>
        <shortName evidence="7">GSA dehydrogenase</shortName>
    </alternativeName>
</protein>
<dbReference type="PROSITE" id="PS01223">
    <property type="entry name" value="PROA"/>
    <property type="match status" value="1"/>
</dbReference>
<dbReference type="Pfam" id="PF00171">
    <property type="entry name" value="Aldedh"/>
    <property type="match status" value="1"/>
</dbReference>
<dbReference type="GO" id="GO:0055129">
    <property type="term" value="P:L-proline biosynthetic process"/>
    <property type="evidence" value="ECO:0007669"/>
    <property type="project" value="UniProtKB-UniRule"/>
</dbReference>
<comment type="pathway">
    <text evidence="1 7">Amino-acid biosynthesis; L-proline biosynthesis; L-glutamate 5-semialdehyde from L-glutamate: step 2/2.</text>
</comment>
<dbReference type="OrthoDB" id="9809970at2"/>
<evidence type="ECO:0000259" key="8">
    <source>
        <dbReference type="Pfam" id="PF00171"/>
    </source>
</evidence>
<dbReference type="GO" id="GO:0004350">
    <property type="term" value="F:glutamate-5-semialdehyde dehydrogenase activity"/>
    <property type="evidence" value="ECO:0007669"/>
    <property type="project" value="UniProtKB-UniRule"/>
</dbReference>
<keyword evidence="10" id="KW-1185">Reference proteome</keyword>
<dbReference type="UniPathway" id="UPA00098">
    <property type="reaction ID" value="UER00360"/>
</dbReference>
<reference evidence="9 10" key="1">
    <citation type="submission" date="2018-06" db="EMBL/GenBank/DDBJ databases">
        <authorList>
            <consortium name="Pathogen Informatics"/>
            <person name="Doyle S."/>
        </authorList>
    </citation>
    <scope>NUCLEOTIDE SEQUENCE [LARGE SCALE GENOMIC DNA]</scope>
    <source>
        <strain evidence="9 10">NCTC12475</strain>
    </source>
</reference>
<dbReference type="PANTHER" id="PTHR11063:SF8">
    <property type="entry name" value="DELTA-1-PYRROLINE-5-CARBOXYLATE SYNTHASE"/>
    <property type="match status" value="1"/>
</dbReference>
<comment type="catalytic activity">
    <reaction evidence="6 7">
        <text>L-glutamate 5-semialdehyde + phosphate + NADP(+) = L-glutamyl 5-phosphate + NADPH + H(+)</text>
        <dbReference type="Rhea" id="RHEA:19541"/>
        <dbReference type="ChEBI" id="CHEBI:15378"/>
        <dbReference type="ChEBI" id="CHEBI:43474"/>
        <dbReference type="ChEBI" id="CHEBI:57783"/>
        <dbReference type="ChEBI" id="CHEBI:58066"/>
        <dbReference type="ChEBI" id="CHEBI:58274"/>
        <dbReference type="ChEBI" id="CHEBI:58349"/>
        <dbReference type="EC" id="1.2.1.41"/>
    </reaction>
</comment>
<keyword evidence="2 7" id="KW-0028">Amino-acid biosynthesis</keyword>
<evidence type="ECO:0000256" key="6">
    <source>
        <dbReference type="ARBA" id="ARBA00049024"/>
    </source>
</evidence>
<evidence type="ECO:0000256" key="5">
    <source>
        <dbReference type="ARBA" id="ARBA00023002"/>
    </source>
</evidence>
<dbReference type="GO" id="GO:0050661">
    <property type="term" value="F:NADP binding"/>
    <property type="evidence" value="ECO:0007669"/>
    <property type="project" value="InterPro"/>
</dbReference>
<keyword evidence="7" id="KW-0963">Cytoplasm</keyword>
<dbReference type="NCBIfam" id="NF001221">
    <property type="entry name" value="PRK00197.1"/>
    <property type="match status" value="1"/>
</dbReference>
<dbReference type="InterPro" id="IPR016161">
    <property type="entry name" value="Ald_DH/histidinol_DH"/>
</dbReference>
<dbReference type="Gene3D" id="3.40.605.10">
    <property type="entry name" value="Aldehyde Dehydrogenase, Chain A, domain 1"/>
    <property type="match status" value="1"/>
</dbReference>